<accession>A0A1H9NHV7</accession>
<gene>
    <name evidence="1" type="ORF">SAMN04489841_3606</name>
</gene>
<evidence type="ECO:0000313" key="1">
    <source>
        <dbReference type="EMBL" id="SER35481.1"/>
    </source>
</evidence>
<dbReference type="EMBL" id="FOFD01000005">
    <property type="protein sequence ID" value="SER35481.1"/>
    <property type="molecule type" value="Genomic_DNA"/>
</dbReference>
<protein>
    <submittedName>
        <fullName evidence="1">Uncharacterized protein</fullName>
    </submittedName>
</protein>
<keyword evidence="2" id="KW-1185">Reference proteome</keyword>
<dbReference type="RefSeq" id="WP_090620051.1">
    <property type="nucleotide sequence ID" value="NZ_FOFD01000005.1"/>
</dbReference>
<name>A0A1H9NHV7_9EURY</name>
<evidence type="ECO:0000313" key="2">
    <source>
        <dbReference type="Proteomes" id="UP000199114"/>
    </source>
</evidence>
<proteinExistence type="predicted"/>
<dbReference type="AlphaFoldDB" id="A0A1H9NHV7"/>
<dbReference type="Proteomes" id="UP000199114">
    <property type="component" value="Unassembled WGS sequence"/>
</dbReference>
<organism evidence="1 2">
    <name type="scientific">Natrinema salaciae</name>
    <dbReference type="NCBI Taxonomy" id="1186196"/>
    <lineage>
        <taxon>Archaea</taxon>
        <taxon>Methanobacteriati</taxon>
        <taxon>Methanobacteriota</taxon>
        <taxon>Stenosarchaea group</taxon>
        <taxon>Halobacteria</taxon>
        <taxon>Halobacteriales</taxon>
        <taxon>Natrialbaceae</taxon>
        <taxon>Natrinema</taxon>
    </lineage>
</organism>
<reference evidence="2" key="1">
    <citation type="submission" date="2016-10" db="EMBL/GenBank/DDBJ databases">
        <authorList>
            <person name="Varghese N."/>
            <person name="Submissions S."/>
        </authorList>
    </citation>
    <scope>NUCLEOTIDE SEQUENCE [LARGE SCALE GENOMIC DNA]</scope>
    <source>
        <strain evidence="2">DSM 25055</strain>
    </source>
</reference>
<sequence length="82" mass="9195">MRDTGTLDTRPIEAVRDDLETDPEIVVIDTGTGTPETAFETTAVAELRDNPDDDTEVDVTWDDTASETNKMRKVELRNQLLE</sequence>